<dbReference type="Proteomes" id="UP000222106">
    <property type="component" value="Unassembled WGS sequence"/>
</dbReference>
<evidence type="ECO:0000256" key="2">
    <source>
        <dbReference type="SAM" id="Phobius"/>
    </source>
</evidence>
<keyword evidence="2" id="KW-0812">Transmembrane</keyword>
<feature type="region of interest" description="Disordered" evidence="1">
    <location>
        <begin position="1"/>
        <end position="32"/>
    </location>
</feature>
<reference evidence="3 4" key="1">
    <citation type="submission" date="2017-10" db="EMBL/GenBank/DDBJ databases">
        <title>Sequencing the genomes of 1000 actinobacteria strains.</title>
        <authorList>
            <person name="Klenk H.-P."/>
        </authorList>
    </citation>
    <scope>NUCLEOTIDE SEQUENCE [LARGE SCALE GENOMIC DNA]</scope>
    <source>
        <strain evidence="3 4">DSM 21838</strain>
    </source>
</reference>
<accession>A0A2A9EGI8</accession>
<keyword evidence="4" id="KW-1185">Reference proteome</keyword>
<dbReference type="AlphaFoldDB" id="A0A2A9EGI8"/>
<keyword evidence="2" id="KW-1133">Transmembrane helix</keyword>
<organism evidence="3 4">
    <name type="scientific">Georgenia soli</name>
    <dbReference type="NCBI Taxonomy" id="638953"/>
    <lineage>
        <taxon>Bacteria</taxon>
        <taxon>Bacillati</taxon>
        <taxon>Actinomycetota</taxon>
        <taxon>Actinomycetes</taxon>
        <taxon>Micrococcales</taxon>
        <taxon>Bogoriellaceae</taxon>
        <taxon>Georgenia</taxon>
    </lineage>
</organism>
<evidence type="ECO:0000256" key="1">
    <source>
        <dbReference type="SAM" id="MobiDB-lite"/>
    </source>
</evidence>
<dbReference type="EMBL" id="PDJI01000004">
    <property type="protein sequence ID" value="PFG38038.1"/>
    <property type="molecule type" value="Genomic_DNA"/>
</dbReference>
<dbReference type="RefSeq" id="WP_098482380.1">
    <property type="nucleotide sequence ID" value="NZ_PDJI01000004.1"/>
</dbReference>
<evidence type="ECO:0000313" key="3">
    <source>
        <dbReference type="EMBL" id="PFG38038.1"/>
    </source>
</evidence>
<feature type="compositionally biased region" description="Polar residues" evidence="1">
    <location>
        <begin position="20"/>
        <end position="32"/>
    </location>
</feature>
<comment type="caution">
    <text evidence="3">The sequence shown here is derived from an EMBL/GenBank/DDBJ whole genome shotgun (WGS) entry which is preliminary data.</text>
</comment>
<protein>
    <submittedName>
        <fullName evidence="3">Uncharacterized protein</fullName>
    </submittedName>
</protein>
<sequence length="61" mass="6568">MDVHGDDQLPFGLRPGINHNPMQPSFRDGTSSTPRRLRPILMSILVGLVAIVGLVAYGVLA</sequence>
<evidence type="ECO:0000313" key="4">
    <source>
        <dbReference type="Proteomes" id="UP000222106"/>
    </source>
</evidence>
<keyword evidence="2" id="KW-0472">Membrane</keyword>
<name>A0A2A9EGI8_9MICO</name>
<feature type="transmembrane region" description="Helical" evidence="2">
    <location>
        <begin position="40"/>
        <end position="60"/>
    </location>
</feature>
<proteinExistence type="predicted"/>
<gene>
    <name evidence="3" type="ORF">ATJ97_0506</name>
</gene>